<dbReference type="AlphaFoldDB" id="A0AAE1NKL0"/>
<dbReference type="Proteomes" id="UP001292094">
    <property type="component" value="Unassembled WGS sequence"/>
</dbReference>
<proteinExistence type="predicted"/>
<sequence>MPITSRDIWRETWVVLHVVVARASRLEGRESRHLLWASFLLWFFLVAIFLGVRTAGRVSVQENFAAVGQCGWATHTNIPTAVRRLRPRTAEFYISQRMAEASGGGCWAGLEERPPSHPQTHLRPGR</sequence>
<accession>A0AAE1NKL0</accession>
<evidence type="ECO:0000313" key="3">
    <source>
        <dbReference type="Proteomes" id="UP001292094"/>
    </source>
</evidence>
<reference evidence="2" key="1">
    <citation type="submission" date="2023-11" db="EMBL/GenBank/DDBJ databases">
        <title>Genome assemblies of two species of porcelain crab, Petrolisthes cinctipes and Petrolisthes manimaculis (Anomura: Porcellanidae).</title>
        <authorList>
            <person name="Angst P."/>
        </authorList>
    </citation>
    <scope>NUCLEOTIDE SEQUENCE</scope>
    <source>
        <strain evidence="2">PB745_02</strain>
        <tissue evidence="2">Gill</tissue>
    </source>
</reference>
<feature type="transmembrane region" description="Helical" evidence="1">
    <location>
        <begin position="34"/>
        <end position="52"/>
    </location>
</feature>
<keyword evidence="1" id="KW-0812">Transmembrane</keyword>
<protein>
    <submittedName>
        <fullName evidence="2">Uncharacterized protein</fullName>
    </submittedName>
</protein>
<evidence type="ECO:0000313" key="2">
    <source>
        <dbReference type="EMBL" id="KAK4291789.1"/>
    </source>
</evidence>
<comment type="caution">
    <text evidence="2">The sequence shown here is derived from an EMBL/GenBank/DDBJ whole genome shotgun (WGS) entry which is preliminary data.</text>
</comment>
<name>A0AAE1NKL0_9EUCA</name>
<keyword evidence="3" id="KW-1185">Reference proteome</keyword>
<keyword evidence="1" id="KW-1133">Transmembrane helix</keyword>
<gene>
    <name evidence="2" type="ORF">Pmani_035403</name>
</gene>
<organism evidence="2 3">
    <name type="scientific">Petrolisthes manimaculis</name>
    <dbReference type="NCBI Taxonomy" id="1843537"/>
    <lineage>
        <taxon>Eukaryota</taxon>
        <taxon>Metazoa</taxon>
        <taxon>Ecdysozoa</taxon>
        <taxon>Arthropoda</taxon>
        <taxon>Crustacea</taxon>
        <taxon>Multicrustacea</taxon>
        <taxon>Malacostraca</taxon>
        <taxon>Eumalacostraca</taxon>
        <taxon>Eucarida</taxon>
        <taxon>Decapoda</taxon>
        <taxon>Pleocyemata</taxon>
        <taxon>Anomura</taxon>
        <taxon>Galatheoidea</taxon>
        <taxon>Porcellanidae</taxon>
        <taxon>Petrolisthes</taxon>
    </lineage>
</organism>
<keyword evidence="1" id="KW-0472">Membrane</keyword>
<dbReference type="EMBL" id="JAWZYT010005048">
    <property type="protein sequence ID" value="KAK4291789.1"/>
    <property type="molecule type" value="Genomic_DNA"/>
</dbReference>
<evidence type="ECO:0000256" key="1">
    <source>
        <dbReference type="SAM" id="Phobius"/>
    </source>
</evidence>